<evidence type="ECO:0000256" key="3">
    <source>
        <dbReference type="ARBA" id="ARBA00022597"/>
    </source>
</evidence>
<dbReference type="InterPro" id="IPR036259">
    <property type="entry name" value="MFS_trans_sf"/>
</dbReference>
<keyword evidence="6 8" id="KW-0472">Membrane</keyword>
<evidence type="ECO:0000256" key="6">
    <source>
        <dbReference type="ARBA" id="ARBA00023136"/>
    </source>
</evidence>
<keyword evidence="4 8" id="KW-0812">Transmembrane</keyword>
<comment type="subcellular location">
    <subcellularLocation>
        <location evidence="1">Membrane</location>
    </subcellularLocation>
</comment>
<proteinExistence type="inferred from homology"/>
<reference evidence="9 10" key="1">
    <citation type="journal article" date="2022" name="Nat. Genet.">
        <title>Improved pea reference genome and pan-genome highlight genomic features and evolutionary characteristics.</title>
        <authorList>
            <person name="Yang T."/>
            <person name="Liu R."/>
            <person name="Luo Y."/>
            <person name="Hu S."/>
            <person name="Wang D."/>
            <person name="Wang C."/>
            <person name="Pandey M.K."/>
            <person name="Ge S."/>
            <person name="Xu Q."/>
            <person name="Li N."/>
            <person name="Li G."/>
            <person name="Huang Y."/>
            <person name="Saxena R.K."/>
            <person name="Ji Y."/>
            <person name="Li M."/>
            <person name="Yan X."/>
            <person name="He Y."/>
            <person name="Liu Y."/>
            <person name="Wang X."/>
            <person name="Xiang C."/>
            <person name="Varshney R.K."/>
            <person name="Ding H."/>
            <person name="Gao S."/>
            <person name="Zong X."/>
        </authorList>
    </citation>
    <scope>NUCLEOTIDE SEQUENCE [LARGE SCALE GENOMIC DNA]</scope>
    <source>
        <strain evidence="9 10">cv. Zhongwan 6</strain>
    </source>
</reference>
<keyword evidence="10" id="KW-1185">Reference proteome</keyword>
<accession>A0A9D5APE6</accession>
<dbReference type="Pfam" id="PF00083">
    <property type="entry name" value="Sugar_tr"/>
    <property type="match status" value="1"/>
</dbReference>
<dbReference type="InterPro" id="IPR005828">
    <property type="entry name" value="MFS_sugar_transport-like"/>
</dbReference>
<dbReference type="SUPFAM" id="SSF103473">
    <property type="entry name" value="MFS general substrate transporter"/>
    <property type="match status" value="1"/>
</dbReference>
<evidence type="ECO:0000256" key="5">
    <source>
        <dbReference type="ARBA" id="ARBA00022989"/>
    </source>
</evidence>
<evidence type="ECO:0000256" key="7">
    <source>
        <dbReference type="SAM" id="MobiDB-lite"/>
    </source>
</evidence>
<feature type="transmembrane region" description="Helical" evidence="8">
    <location>
        <begin position="304"/>
        <end position="326"/>
    </location>
</feature>
<dbReference type="EMBL" id="JAMSHJ010000004">
    <property type="protein sequence ID" value="KAI5419602.1"/>
    <property type="molecule type" value="Genomic_DNA"/>
</dbReference>
<protein>
    <submittedName>
        <fullName evidence="9">Uncharacterized protein</fullName>
    </submittedName>
</protein>
<dbReference type="GO" id="GO:0000325">
    <property type="term" value="C:plant-type vacuole"/>
    <property type="evidence" value="ECO:0007669"/>
    <property type="project" value="TreeGrafter"/>
</dbReference>
<dbReference type="PANTHER" id="PTHR48021:SF23">
    <property type="entry name" value="SUGAR TRANSPORTER ERD6-LIKE 6"/>
    <property type="match status" value="1"/>
</dbReference>
<organism evidence="9 10">
    <name type="scientific">Pisum sativum</name>
    <name type="common">Garden pea</name>
    <name type="synonym">Lathyrus oleraceus</name>
    <dbReference type="NCBI Taxonomy" id="3888"/>
    <lineage>
        <taxon>Eukaryota</taxon>
        <taxon>Viridiplantae</taxon>
        <taxon>Streptophyta</taxon>
        <taxon>Embryophyta</taxon>
        <taxon>Tracheophyta</taxon>
        <taxon>Spermatophyta</taxon>
        <taxon>Magnoliopsida</taxon>
        <taxon>eudicotyledons</taxon>
        <taxon>Gunneridae</taxon>
        <taxon>Pentapetalae</taxon>
        <taxon>rosids</taxon>
        <taxon>fabids</taxon>
        <taxon>Fabales</taxon>
        <taxon>Fabaceae</taxon>
        <taxon>Papilionoideae</taxon>
        <taxon>50 kb inversion clade</taxon>
        <taxon>NPAAA clade</taxon>
        <taxon>Hologalegina</taxon>
        <taxon>IRL clade</taxon>
        <taxon>Fabeae</taxon>
        <taxon>Lathyrus</taxon>
    </lineage>
</organism>
<feature type="region of interest" description="Disordered" evidence="7">
    <location>
        <begin position="1"/>
        <end position="34"/>
    </location>
</feature>
<feature type="transmembrane region" description="Helical" evidence="8">
    <location>
        <begin position="243"/>
        <end position="263"/>
    </location>
</feature>
<feature type="transmembrane region" description="Helical" evidence="8">
    <location>
        <begin position="270"/>
        <end position="292"/>
    </location>
</feature>
<evidence type="ECO:0000313" key="9">
    <source>
        <dbReference type="EMBL" id="KAI5419602.1"/>
    </source>
</evidence>
<evidence type="ECO:0000256" key="2">
    <source>
        <dbReference type="ARBA" id="ARBA00010992"/>
    </source>
</evidence>
<dbReference type="GO" id="GO:0022857">
    <property type="term" value="F:transmembrane transporter activity"/>
    <property type="evidence" value="ECO:0007669"/>
    <property type="project" value="InterPro"/>
</dbReference>
<evidence type="ECO:0000256" key="8">
    <source>
        <dbReference type="SAM" id="Phobius"/>
    </source>
</evidence>
<keyword evidence="5 8" id="KW-1133">Transmembrane helix</keyword>
<comment type="similarity">
    <text evidence="2">Belongs to the major facilitator superfamily. Sugar transporter (TC 2.A.1.1) family.</text>
</comment>
<keyword evidence="3" id="KW-0813">Transport</keyword>
<dbReference type="Gramene" id="Psat04G0367700-T1">
    <property type="protein sequence ID" value="KAI5419602.1"/>
    <property type="gene ID" value="KIW84_043677"/>
</dbReference>
<dbReference type="InterPro" id="IPR050549">
    <property type="entry name" value="MFS_Trehalose_Transporter"/>
</dbReference>
<dbReference type="PANTHER" id="PTHR48021">
    <property type="match status" value="1"/>
</dbReference>
<dbReference type="Gene3D" id="1.20.1250.20">
    <property type="entry name" value="MFS general substrate transporter like domains"/>
    <property type="match status" value="2"/>
</dbReference>
<dbReference type="GO" id="GO:0016020">
    <property type="term" value="C:membrane"/>
    <property type="evidence" value="ECO:0007669"/>
    <property type="project" value="UniProtKB-SubCell"/>
</dbReference>
<evidence type="ECO:0000313" key="10">
    <source>
        <dbReference type="Proteomes" id="UP001058974"/>
    </source>
</evidence>
<comment type="caution">
    <text evidence="9">The sequence shown here is derived from an EMBL/GenBank/DDBJ whole genome shotgun (WGS) entry which is preliminary data.</text>
</comment>
<feature type="transmembrane region" description="Helical" evidence="8">
    <location>
        <begin position="333"/>
        <end position="352"/>
    </location>
</feature>
<dbReference type="AlphaFoldDB" id="A0A9D5APE6"/>
<evidence type="ECO:0000256" key="4">
    <source>
        <dbReference type="ARBA" id="ARBA00022692"/>
    </source>
</evidence>
<dbReference type="Proteomes" id="UP001058974">
    <property type="component" value="Chromosome 4"/>
</dbReference>
<evidence type="ECO:0000256" key="1">
    <source>
        <dbReference type="ARBA" id="ARBA00004370"/>
    </source>
</evidence>
<sequence>MKIEQPSEPIPPLTSEAIPSDPQPNQPKDYSSNYLFSTPSSITLRIPNMCAFPEDTPTPPSPPSKPNLIDAPVFYTFMENIRNNIPLTPDSYDRPIVISSDTKMESELGPHLITNLEEIDDLVSAQRKFSDKLSEYLKPLVELFSIRTPIRALPPPKIMVLDYITYVVEVDVMVTPPYVYQIAIVSGTKQIVAVEDSSSEPIPLVLKTLQELKNENQVVRSRLDKQDEMFKEQAETNTKIEGMLHAILTILRVLATILTLWLADKSGRRLLLIVSSSAMALSLLVVSISFYLKILPINIKGLAGSFATLANWFFSWLVTLTANLLLDWSSGGTFTIYTAVCVFTAGFVAIWVPETKGKTLEEIKQFFR</sequence>
<gene>
    <name evidence="9" type="ORF">KIW84_043677</name>
</gene>
<name>A0A9D5APE6_PEA</name>
<keyword evidence="3" id="KW-0762">Sugar transport</keyword>